<dbReference type="EMBL" id="FOUB01000053">
    <property type="protein sequence ID" value="SFM78519.1"/>
    <property type="molecule type" value="Genomic_DNA"/>
</dbReference>
<sequence>MVVQIFRQSHAPLEEIEPIHVRQYLDQREAKTRANREKALFSHIWNKAREWGYTNLPNPCVGIKGHKEKGRKNVYVADDTYYAVYESASAPLCDAMDLASLTGQRPSDVLKIMENDIVNGALQIKQNKTGVKLRISIEGELASLIE</sequence>
<proteinExistence type="predicted"/>
<accession>A0A1I4TPB0</accession>
<reference evidence="4" key="1">
    <citation type="submission" date="2016-10" db="EMBL/GenBank/DDBJ databases">
        <authorList>
            <person name="Varghese N."/>
            <person name="Submissions S."/>
        </authorList>
    </citation>
    <scope>NUCLEOTIDE SEQUENCE [LARGE SCALE GENOMIC DNA]</scope>
    <source>
        <strain evidence="4">Nm44</strain>
    </source>
</reference>
<dbReference type="Gene3D" id="1.10.150.130">
    <property type="match status" value="1"/>
</dbReference>
<dbReference type="RefSeq" id="WP_218152105.1">
    <property type="nucleotide sequence ID" value="NZ_FOUB01000053.1"/>
</dbReference>
<gene>
    <name evidence="3" type="ORF">SAMN05421863_10532</name>
</gene>
<dbReference type="InterPro" id="IPR010998">
    <property type="entry name" value="Integrase_recombinase_N"/>
</dbReference>
<keyword evidence="1" id="KW-0238">DNA-binding</keyword>
<dbReference type="SUPFAM" id="SSF56349">
    <property type="entry name" value="DNA breaking-rejoining enzymes"/>
    <property type="match status" value="1"/>
</dbReference>
<dbReference type="GO" id="GO:0003677">
    <property type="term" value="F:DNA binding"/>
    <property type="evidence" value="ECO:0007669"/>
    <property type="project" value="UniProtKB-KW"/>
</dbReference>
<evidence type="ECO:0008006" key="5">
    <source>
        <dbReference type="Google" id="ProtNLM"/>
    </source>
</evidence>
<name>A0A1I4TPB0_9PROT</name>
<dbReference type="Proteomes" id="UP000183287">
    <property type="component" value="Unassembled WGS sequence"/>
</dbReference>
<dbReference type="InterPro" id="IPR011010">
    <property type="entry name" value="DNA_brk_join_enz"/>
</dbReference>
<protein>
    <recommendedName>
        <fullName evidence="5">Integrase</fullName>
    </recommendedName>
</protein>
<evidence type="ECO:0000313" key="3">
    <source>
        <dbReference type="EMBL" id="SFM78519.1"/>
    </source>
</evidence>
<evidence type="ECO:0000256" key="2">
    <source>
        <dbReference type="ARBA" id="ARBA00023172"/>
    </source>
</evidence>
<evidence type="ECO:0000256" key="1">
    <source>
        <dbReference type="ARBA" id="ARBA00023125"/>
    </source>
</evidence>
<keyword evidence="4" id="KW-1185">Reference proteome</keyword>
<evidence type="ECO:0000313" key="4">
    <source>
        <dbReference type="Proteomes" id="UP000183287"/>
    </source>
</evidence>
<dbReference type="GO" id="GO:0015074">
    <property type="term" value="P:DNA integration"/>
    <property type="evidence" value="ECO:0007669"/>
    <property type="project" value="InterPro"/>
</dbReference>
<dbReference type="Gene3D" id="1.10.443.10">
    <property type="entry name" value="Intergrase catalytic core"/>
    <property type="match status" value="1"/>
</dbReference>
<dbReference type="GO" id="GO:0006310">
    <property type="term" value="P:DNA recombination"/>
    <property type="evidence" value="ECO:0007669"/>
    <property type="project" value="UniProtKB-KW"/>
</dbReference>
<dbReference type="AlphaFoldDB" id="A0A1I4TPB0"/>
<keyword evidence="2" id="KW-0233">DNA recombination</keyword>
<organism evidence="3 4">
    <name type="scientific">Nitrosomonas communis</name>
    <dbReference type="NCBI Taxonomy" id="44574"/>
    <lineage>
        <taxon>Bacteria</taxon>
        <taxon>Pseudomonadati</taxon>
        <taxon>Pseudomonadota</taxon>
        <taxon>Betaproteobacteria</taxon>
        <taxon>Nitrosomonadales</taxon>
        <taxon>Nitrosomonadaceae</taxon>
        <taxon>Nitrosomonas</taxon>
    </lineage>
</organism>
<dbReference type="InterPro" id="IPR013762">
    <property type="entry name" value="Integrase-like_cat_sf"/>
</dbReference>